<dbReference type="Proteomes" id="UP000198518">
    <property type="component" value="Unassembled WGS sequence"/>
</dbReference>
<accession>A0A1I0PB20</accession>
<evidence type="ECO:0000313" key="3">
    <source>
        <dbReference type="Proteomes" id="UP000198518"/>
    </source>
</evidence>
<evidence type="ECO:0000313" key="2">
    <source>
        <dbReference type="EMBL" id="SEW11579.1"/>
    </source>
</evidence>
<keyword evidence="3" id="KW-1185">Reference proteome</keyword>
<dbReference type="STRING" id="355548.SAMN04487945_1557"/>
<gene>
    <name evidence="2" type="ORF">SAMN04487945_1557</name>
</gene>
<keyword evidence="1" id="KW-0812">Transmembrane</keyword>
<keyword evidence="1" id="KW-1133">Transmembrane helix</keyword>
<proteinExistence type="predicted"/>
<evidence type="ECO:0000256" key="1">
    <source>
        <dbReference type="SAM" id="Phobius"/>
    </source>
</evidence>
<dbReference type="EMBL" id="FOJA01000001">
    <property type="protein sequence ID" value="SEW11579.1"/>
    <property type="molecule type" value="Genomic_DNA"/>
</dbReference>
<reference evidence="2 3" key="1">
    <citation type="submission" date="2016-10" db="EMBL/GenBank/DDBJ databases">
        <authorList>
            <person name="de Groot N.N."/>
        </authorList>
    </citation>
    <scope>NUCLEOTIDE SEQUENCE [LARGE SCALE GENOMIC DNA]</scope>
    <source>
        <strain evidence="2 3">CGMCC 1.5337</strain>
    </source>
</reference>
<sequence>MPQESRSLLARSLPVVGVAYLVFLATQPPPARWVGLGCLVVLAPFAVGWTLGRFAGVGPWSDGN</sequence>
<dbReference type="OrthoDB" id="224006at2157"/>
<protein>
    <submittedName>
        <fullName evidence="2">Uncharacterized protein</fullName>
    </submittedName>
</protein>
<feature type="transmembrane region" description="Helical" evidence="1">
    <location>
        <begin position="7"/>
        <end position="25"/>
    </location>
</feature>
<keyword evidence="1" id="KW-0472">Membrane</keyword>
<name>A0A1I0PB20_9EURY</name>
<feature type="transmembrane region" description="Helical" evidence="1">
    <location>
        <begin position="31"/>
        <end position="51"/>
    </location>
</feature>
<dbReference type="RefSeq" id="WP_089668763.1">
    <property type="nucleotide sequence ID" value="NZ_FOJA01000001.1"/>
</dbReference>
<organism evidence="2 3">
    <name type="scientific">Halobacterium jilantaiense</name>
    <dbReference type="NCBI Taxonomy" id="355548"/>
    <lineage>
        <taxon>Archaea</taxon>
        <taxon>Methanobacteriati</taxon>
        <taxon>Methanobacteriota</taxon>
        <taxon>Stenosarchaea group</taxon>
        <taxon>Halobacteria</taxon>
        <taxon>Halobacteriales</taxon>
        <taxon>Halobacteriaceae</taxon>
        <taxon>Halobacterium</taxon>
    </lineage>
</organism>
<dbReference type="AlphaFoldDB" id="A0A1I0PB20"/>